<dbReference type="Proteomes" id="UP000806378">
    <property type="component" value="Unassembled WGS sequence"/>
</dbReference>
<gene>
    <name evidence="2" type="ORF">BT93_L5885</name>
</gene>
<reference evidence="2" key="1">
    <citation type="submission" date="2020-05" db="EMBL/GenBank/DDBJ databases">
        <title>WGS assembly of Corymbia citriodora subspecies variegata.</title>
        <authorList>
            <person name="Barry K."/>
            <person name="Hundley H."/>
            <person name="Shu S."/>
            <person name="Jenkins J."/>
            <person name="Grimwood J."/>
            <person name="Baten A."/>
        </authorList>
    </citation>
    <scope>NUCLEOTIDE SEQUENCE</scope>
    <source>
        <strain evidence="2">CV2-018</strain>
    </source>
</reference>
<name>A0A8T0CR38_CORYI</name>
<dbReference type="EMBL" id="MU089651">
    <property type="protein sequence ID" value="KAF7850071.1"/>
    <property type="molecule type" value="Genomic_DNA"/>
</dbReference>
<evidence type="ECO:0000256" key="1">
    <source>
        <dbReference type="SAM" id="MobiDB-lite"/>
    </source>
</evidence>
<evidence type="ECO:0000313" key="3">
    <source>
        <dbReference type="Proteomes" id="UP000806378"/>
    </source>
</evidence>
<keyword evidence="3" id="KW-1185">Reference proteome</keyword>
<proteinExistence type="predicted"/>
<accession>A0A8T0CR38</accession>
<dbReference type="Gramene" id="rna-gnl|WGS:JABURB|Cocit.L5885.1">
    <property type="protein sequence ID" value="cds-KAF7850071.1"/>
    <property type="gene ID" value="gene-BT93_L5885"/>
</dbReference>
<sequence length="119" mass="13116">MRRDRENVAAWFFVACTKVERANGARSNSDGQLEVPSLVAVGIIFLNSSNLTLPSPSRWTELIIFQKSLTLHFCPSFFNATCNSLAKITLFPSKVSLSSLAPHSRPPPPQRISSANSLR</sequence>
<feature type="region of interest" description="Disordered" evidence="1">
    <location>
        <begin position="98"/>
        <end position="119"/>
    </location>
</feature>
<organism evidence="2 3">
    <name type="scientific">Corymbia citriodora subsp. variegata</name>
    <dbReference type="NCBI Taxonomy" id="360336"/>
    <lineage>
        <taxon>Eukaryota</taxon>
        <taxon>Viridiplantae</taxon>
        <taxon>Streptophyta</taxon>
        <taxon>Embryophyta</taxon>
        <taxon>Tracheophyta</taxon>
        <taxon>Spermatophyta</taxon>
        <taxon>Magnoliopsida</taxon>
        <taxon>eudicotyledons</taxon>
        <taxon>Gunneridae</taxon>
        <taxon>Pentapetalae</taxon>
        <taxon>rosids</taxon>
        <taxon>malvids</taxon>
        <taxon>Myrtales</taxon>
        <taxon>Myrtaceae</taxon>
        <taxon>Myrtoideae</taxon>
        <taxon>Eucalypteae</taxon>
        <taxon>Corymbia</taxon>
    </lineage>
</organism>
<comment type="caution">
    <text evidence="2">The sequence shown here is derived from an EMBL/GenBank/DDBJ whole genome shotgun (WGS) entry which is preliminary data.</text>
</comment>
<protein>
    <submittedName>
        <fullName evidence="2">Uncharacterized protein</fullName>
    </submittedName>
</protein>
<dbReference type="AlphaFoldDB" id="A0A8T0CR38"/>
<evidence type="ECO:0000313" key="2">
    <source>
        <dbReference type="EMBL" id="KAF7850071.1"/>
    </source>
</evidence>